<dbReference type="GO" id="GO:0007218">
    <property type="term" value="P:neuropeptide signaling pathway"/>
    <property type="evidence" value="ECO:0007669"/>
    <property type="project" value="UniProtKB-KW"/>
</dbReference>
<dbReference type="GO" id="GO:0043025">
    <property type="term" value="C:neuronal cell body"/>
    <property type="evidence" value="ECO:0007669"/>
    <property type="project" value="TreeGrafter"/>
</dbReference>
<dbReference type="GO" id="GO:0098992">
    <property type="term" value="C:neuronal dense core vesicle"/>
    <property type="evidence" value="ECO:0007669"/>
    <property type="project" value="Ensembl"/>
</dbReference>
<evidence type="ECO:0000256" key="6">
    <source>
        <dbReference type="ARBA" id="ARBA00022729"/>
    </source>
</evidence>
<comment type="subcellular location">
    <subcellularLocation>
        <location evidence="1">Secreted</location>
    </subcellularLocation>
</comment>
<keyword evidence="8" id="KW-0555">Opioid peptide</keyword>
<dbReference type="GO" id="GO:0005576">
    <property type="term" value="C:extracellular region"/>
    <property type="evidence" value="ECO:0007669"/>
    <property type="project" value="UniProtKB-SubCell"/>
</dbReference>
<reference evidence="17" key="2">
    <citation type="submission" date="2025-09" db="UniProtKB">
        <authorList>
            <consortium name="Ensembl"/>
        </authorList>
    </citation>
    <scope>IDENTIFICATION</scope>
</reference>
<dbReference type="PRINTS" id="PR01028">
    <property type="entry name" value="OPIOIDPRCRSR"/>
</dbReference>
<keyword evidence="6 16" id="KW-0732">Signal</keyword>
<dbReference type="GeneTree" id="ENSGT00950000183149"/>
<accession>A0A670Z4U8</accession>
<protein>
    <recommendedName>
        <fullName evidence="3">Proenkephalin-B</fullName>
    </recommendedName>
    <alternativeName>
        <fullName evidence="13">Beta-neoendorphin-dynorphin</fullName>
    </alternativeName>
    <alternativeName>
        <fullName evidence="12">Preprodynorphin</fullName>
    </alternativeName>
</protein>
<dbReference type="PANTHER" id="PTHR11438">
    <property type="entry name" value="PROENKEPHALIN"/>
    <property type="match status" value="1"/>
</dbReference>
<dbReference type="GO" id="GO:0007268">
    <property type="term" value="P:chemical synaptic transmission"/>
    <property type="evidence" value="ECO:0007669"/>
    <property type="project" value="UniProtKB-KW"/>
</dbReference>
<feature type="chain" id="PRO_5025483892" description="Proenkephalin-B" evidence="16">
    <location>
        <begin position="18"/>
        <end position="239"/>
    </location>
</feature>
<evidence type="ECO:0000313" key="18">
    <source>
        <dbReference type="Proteomes" id="UP000472273"/>
    </source>
</evidence>
<keyword evidence="10" id="KW-0257">Endorphin</keyword>
<evidence type="ECO:0000313" key="17">
    <source>
        <dbReference type="Ensembl" id="ENSPTXP00000018935.1"/>
    </source>
</evidence>
<evidence type="ECO:0000256" key="12">
    <source>
        <dbReference type="ARBA" id="ARBA00032080"/>
    </source>
</evidence>
<dbReference type="InterPro" id="IPR000750">
    <property type="entry name" value="Proenkphlin_B"/>
</dbReference>
<evidence type="ECO:0000256" key="16">
    <source>
        <dbReference type="SAM" id="SignalP"/>
    </source>
</evidence>
<comment type="function">
    <text evidence="14">Dynorphin peptides differentially regulate the kappa opioid receptor. Dynorphin A(1-13) has a typical opioid activity, it is 700 times more potent than Leu-enkephalin.</text>
</comment>
<dbReference type="OMA" id="CSMCAVQ"/>
<evidence type="ECO:0000256" key="5">
    <source>
        <dbReference type="ARBA" id="ARBA00022685"/>
    </source>
</evidence>
<evidence type="ECO:0000256" key="14">
    <source>
        <dbReference type="ARBA" id="ARBA00035607"/>
    </source>
</evidence>
<dbReference type="GO" id="GO:0030425">
    <property type="term" value="C:dendrite"/>
    <property type="evidence" value="ECO:0007669"/>
    <property type="project" value="TreeGrafter"/>
</dbReference>
<comment type="similarity">
    <text evidence="2">Belongs to the opioid neuropeptide precursor family.</text>
</comment>
<keyword evidence="4" id="KW-0964">Secreted</keyword>
<keyword evidence="18" id="KW-1185">Reference proteome</keyword>
<evidence type="ECO:0000256" key="4">
    <source>
        <dbReference type="ARBA" id="ARBA00022525"/>
    </source>
</evidence>
<dbReference type="Ensembl" id="ENSPTXT00000019512.1">
    <property type="protein sequence ID" value="ENSPTXP00000018935.1"/>
    <property type="gene ID" value="ENSPTXG00000013066.1"/>
</dbReference>
<keyword evidence="9" id="KW-1015">Disulfide bond</keyword>
<sequence length="239" mass="27303">MDWQLWGLAFYLHVAFSASWDCVSRCSLCLLHNQDGEEPINPLHCALGCQSISVSSLEWQRCERVLAALTSFPMEEEEEAAGRSQVSGKRCSFSRLLIYTQIHTIRSYGGFLQKMAERAEPEPKDDEDDLETLGIQDLVSHRAEEEPDLASLKVERKRYGGFLRRFPKRGSGAVGTEEEEDGGDLEDLHKRYGGFMRRIRPKLKWDKQKRYGGFLRRQFKVTTRSKEGPKAASVEVVDL</sequence>
<dbReference type="GO" id="GO:0031628">
    <property type="term" value="F:opioid receptor binding"/>
    <property type="evidence" value="ECO:0007669"/>
    <property type="project" value="TreeGrafter"/>
</dbReference>
<dbReference type="GO" id="GO:0001515">
    <property type="term" value="F:opioid peptide activity"/>
    <property type="evidence" value="ECO:0007669"/>
    <property type="project" value="UniProtKB-KW"/>
</dbReference>
<proteinExistence type="inferred from homology"/>
<organism evidence="17 18">
    <name type="scientific">Pseudonaja textilis</name>
    <name type="common">Eastern brown snake</name>
    <dbReference type="NCBI Taxonomy" id="8673"/>
    <lineage>
        <taxon>Eukaryota</taxon>
        <taxon>Metazoa</taxon>
        <taxon>Chordata</taxon>
        <taxon>Craniata</taxon>
        <taxon>Vertebrata</taxon>
        <taxon>Euteleostomi</taxon>
        <taxon>Lepidosauria</taxon>
        <taxon>Squamata</taxon>
        <taxon>Bifurcata</taxon>
        <taxon>Unidentata</taxon>
        <taxon>Episquamata</taxon>
        <taxon>Toxicofera</taxon>
        <taxon>Serpentes</taxon>
        <taxon>Colubroidea</taxon>
        <taxon>Elapidae</taxon>
        <taxon>Hydrophiinae</taxon>
        <taxon>Pseudonaja</taxon>
    </lineage>
</organism>
<evidence type="ECO:0000256" key="15">
    <source>
        <dbReference type="ARBA" id="ARBA00035624"/>
    </source>
</evidence>
<reference evidence="17" key="1">
    <citation type="submission" date="2025-08" db="UniProtKB">
        <authorList>
            <consortium name="Ensembl"/>
        </authorList>
    </citation>
    <scope>IDENTIFICATION</scope>
</reference>
<evidence type="ECO:0000256" key="2">
    <source>
        <dbReference type="ARBA" id="ARBA00008543"/>
    </source>
</evidence>
<gene>
    <name evidence="17" type="primary">PDYN</name>
</gene>
<dbReference type="GO" id="GO:0005886">
    <property type="term" value="C:plasma membrane"/>
    <property type="evidence" value="ECO:0007669"/>
    <property type="project" value="Ensembl"/>
</dbReference>
<evidence type="ECO:0000256" key="8">
    <source>
        <dbReference type="ARBA" id="ARBA00022901"/>
    </source>
</evidence>
<keyword evidence="7" id="KW-0529">Neurotransmitter</keyword>
<dbReference type="PANTHER" id="PTHR11438:SF4">
    <property type="entry name" value="PROENKEPHALIN-B"/>
    <property type="match status" value="1"/>
</dbReference>
<evidence type="ECO:0000256" key="13">
    <source>
        <dbReference type="ARBA" id="ARBA00032642"/>
    </source>
</evidence>
<comment type="function">
    <text evidence="15">Leumorphin has a typical opioid activity and may have anti-apoptotic effect.</text>
</comment>
<evidence type="ECO:0000256" key="3">
    <source>
        <dbReference type="ARBA" id="ARBA00020232"/>
    </source>
</evidence>
<dbReference type="AlphaFoldDB" id="A0A670Z4U8"/>
<dbReference type="GO" id="GO:0043679">
    <property type="term" value="C:axon terminus"/>
    <property type="evidence" value="ECO:0007669"/>
    <property type="project" value="TreeGrafter"/>
</dbReference>
<keyword evidence="5" id="KW-0165">Cleavage on pair of basic residues</keyword>
<evidence type="ECO:0000256" key="1">
    <source>
        <dbReference type="ARBA" id="ARBA00004613"/>
    </source>
</evidence>
<evidence type="ECO:0000256" key="11">
    <source>
        <dbReference type="ARBA" id="ARBA00024913"/>
    </source>
</evidence>
<name>A0A670Z4U8_PSETE</name>
<dbReference type="PRINTS" id="PR01030">
    <property type="entry name" value="PENKBPRCRSR"/>
</dbReference>
<dbReference type="Proteomes" id="UP000472273">
    <property type="component" value="Unplaced"/>
</dbReference>
<evidence type="ECO:0000256" key="7">
    <source>
        <dbReference type="ARBA" id="ARBA00022894"/>
    </source>
</evidence>
<feature type="signal peptide" evidence="16">
    <location>
        <begin position="1"/>
        <end position="17"/>
    </location>
</feature>
<dbReference type="Pfam" id="PF01160">
    <property type="entry name" value="Opiods_neuropep"/>
    <property type="match status" value="1"/>
</dbReference>
<dbReference type="InterPro" id="IPR006024">
    <property type="entry name" value="Opioid_neupept"/>
</dbReference>
<evidence type="ECO:0000256" key="9">
    <source>
        <dbReference type="ARBA" id="ARBA00023157"/>
    </source>
</evidence>
<dbReference type="GO" id="GO:0007600">
    <property type="term" value="P:sensory perception"/>
    <property type="evidence" value="ECO:0007669"/>
    <property type="project" value="TreeGrafter"/>
</dbReference>
<comment type="function">
    <text evidence="11">Leu-enkephalins compete with and mimic the effects of opiate drugs. They play a role in a number of physiologic functions, including pain perception and responses to stress.</text>
</comment>
<evidence type="ECO:0000256" key="10">
    <source>
        <dbReference type="ARBA" id="ARBA00023205"/>
    </source>
</evidence>